<dbReference type="PANTHER" id="PTHR43319:SF3">
    <property type="entry name" value="BETA-LACTAMASE-RELATED DOMAIN-CONTAINING PROTEIN"/>
    <property type="match status" value="1"/>
</dbReference>
<evidence type="ECO:0000259" key="1">
    <source>
        <dbReference type="Pfam" id="PF00144"/>
    </source>
</evidence>
<dbReference type="Gene3D" id="3.40.710.10">
    <property type="entry name" value="DD-peptidase/beta-lactamase superfamily"/>
    <property type="match status" value="1"/>
</dbReference>
<protein>
    <submittedName>
        <fullName evidence="2">Esterase</fullName>
    </submittedName>
</protein>
<proteinExistence type="predicted"/>
<organism evidence="2 3">
    <name type="scientific">Streptomyces filamentosus</name>
    <name type="common">Streptomyces roseosporus</name>
    <dbReference type="NCBI Taxonomy" id="67294"/>
    <lineage>
        <taxon>Bacteria</taxon>
        <taxon>Bacillati</taxon>
        <taxon>Actinomycetota</taxon>
        <taxon>Actinomycetes</taxon>
        <taxon>Kitasatosporales</taxon>
        <taxon>Streptomycetaceae</taxon>
        <taxon>Streptomyces</taxon>
    </lineage>
</organism>
<feature type="domain" description="Beta-lactamase-related" evidence="1">
    <location>
        <begin position="9"/>
        <end position="352"/>
    </location>
</feature>
<dbReference type="Proteomes" id="UP000632849">
    <property type="component" value="Unassembled WGS sequence"/>
</dbReference>
<accession>A0A919BQV8</accession>
<evidence type="ECO:0000313" key="2">
    <source>
        <dbReference type="EMBL" id="GHG06499.1"/>
    </source>
</evidence>
<name>A0A919BQV8_STRFL</name>
<dbReference type="InterPro" id="IPR052907">
    <property type="entry name" value="Beta-lactamase/esterase"/>
</dbReference>
<dbReference type="InterPro" id="IPR012338">
    <property type="entry name" value="Beta-lactam/transpept-like"/>
</dbReference>
<keyword evidence="3" id="KW-1185">Reference proteome</keyword>
<dbReference type="SUPFAM" id="SSF56601">
    <property type="entry name" value="beta-lactamase/transpeptidase-like"/>
    <property type="match status" value="1"/>
</dbReference>
<dbReference type="Pfam" id="PF00144">
    <property type="entry name" value="Beta-lactamase"/>
    <property type="match status" value="1"/>
</dbReference>
<reference evidence="2" key="2">
    <citation type="submission" date="2020-09" db="EMBL/GenBank/DDBJ databases">
        <authorList>
            <person name="Sun Q."/>
            <person name="Ohkuma M."/>
        </authorList>
    </citation>
    <scope>NUCLEOTIDE SEQUENCE</scope>
    <source>
        <strain evidence="2">JCM 4122</strain>
    </source>
</reference>
<evidence type="ECO:0000313" key="3">
    <source>
        <dbReference type="Proteomes" id="UP000632849"/>
    </source>
</evidence>
<sequence>MADLQAQVESVLRSLVDSGRETGAQVAAYLHGELIVDARAGDGVGPDSLFHSFSTGKGVTATLVHVLAERGLLDPDAPISAYWPEFGAHGKDRATVRDALVHRTGVPQLPPAVTAEELFDFDGMAALVAAQEPLWEPGTATGYHGWTFGWILGELVRRVTGLSVAEALRTHVAEPLGIADSLLYGVPEEQAHRVVPLVAGSWEERLAEIPPGAPFFLALPHRGVWPAAALANRPDYLRADLPAAATLSARAAARMYAALLGEVDGVRLLPAEALPRLYALQTAEPDRILGAPVAKGMGYFLDLPAMGGEPAFGHNGSGGSVAFADHRRGLSFAFTHSRLTGGPESTTAVELAAVVRAAVDRTERNARGTVPR</sequence>
<dbReference type="RefSeq" id="WP_190042576.1">
    <property type="nucleotide sequence ID" value="NZ_BNBE01000002.1"/>
</dbReference>
<reference evidence="2" key="1">
    <citation type="journal article" date="2014" name="Int. J. Syst. Evol. Microbiol.">
        <title>Complete genome sequence of Corynebacterium casei LMG S-19264T (=DSM 44701T), isolated from a smear-ripened cheese.</title>
        <authorList>
            <consortium name="US DOE Joint Genome Institute (JGI-PGF)"/>
            <person name="Walter F."/>
            <person name="Albersmeier A."/>
            <person name="Kalinowski J."/>
            <person name="Ruckert C."/>
        </authorList>
    </citation>
    <scope>NUCLEOTIDE SEQUENCE</scope>
    <source>
        <strain evidence="2">JCM 4122</strain>
    </source>
</reference>
<dbReference type="PANTHER" id="PTHR43319">
    <property type="entry name" value="BETA-LACTAMASE-RELATED"/>
    <property type="match status" value="1"/>
</dbReference>
<dbReference type="AlphaFoldDB" id="A0A919BQV8"/>
<dbReference type="InterPro" id="IPR001466">
    <property type="entry name" value="Beta-lactam-related"/>
</dbReference>
<comment type="caution">
    <text evidence="2">The sequence shown here is derived from an EMBL/GenBank/DDBJ whole genome shotgun (WGS) entry which is preliminary data.</text>
</comment>
<dbReference type="EMBL" id="BNBE01000002">
    <property type="protein sequence ID" value="GHG06499.1"/>
    <property type="molecule type" value="Genomic_DNA"/>
</dbReference>
<gene>
    <name evidence="2" type="ORF">GCM10017667_42160</name>
</gene>